<feature type="domain" description="Release factor glutamine methyltransferase N-terminal" evidence="6">
    <location>
        <begin position="5"/>
        <end position="70"/>
    </location>
</feature>
<dbReference type="EC" id="2.1.1.297" evidence="4"/>
<dbReference type="Pfam" id="PF13847">
    <property type="entry name" value="Methyltransf_31"/>
    <property type="match status" value="1"/>
</dbReference>
<dbReference type="InterPro" id="IPR025714">
    <property type="entry name" value="Methyltranfer_dom"/>
</dbReference>
<name>A0AAJ6BRC3_9SPHN</name>
<comment type="catalytic activity">
    <reaction evidence="4">
        <text>L-glutaminyl-[peptide chain release factor] + S-adenosyl-L-methionine = N(5)-methyl-L-glutaminyl-[peptide chain release factor] + S-adenosyl-L-homocysteine + H(+)</text>
        <dbReference type="Rhea" id="RHEA:42896"/>
        <dbReference type="Rhea" id="RHEA-COMP:10271"/>
        <dbReference type="Rhea" id="RHEA-COMP:10272"/>
        <dbReference type="ChEBI" id="CHEBI:15378"/>
        <dbReference type="ChEBI" id="CHEBI:30011"/>
        <dbReference type="ChEBI" id="CHEBI:57856"/>
        <dbReference type="ChEBI" id="CHEBI:59789"/>
        <dbReference type="ChEBI" id="CHEBI:61891"/>
        <dbReference type="EC" id="2.1.1.297"/>
    </reaction>
</comment>
<dbReference type="NCBIfam" id="TIGR03534">
    <property type="entry name" value="RF_mod_PrmC"/>
    <property type="match status" value="1"/>
</dbReference>
<dbReference type="GO" id="GO:0003676">
    <property type="term" value="F:nucleic acid binding"/>
    <property type="evidence" value="ECO:0007669"/>
    <property type="project" value="InterPro"/>
</dbReference>
<dbReference type="InterPro" id="IPR004556">
    <property type="entry name" value="HemK-like"/>
</dbReference>
<dbReference type="SUPFAM" id="SSF53335">
    <property type="entry name" value="S-adenosyl-L-methionine-dependent methyltransferases"/>
    <property type="match status" value="1"/>
</dbReference>
<dbReference type="EMBL" id="CP119316">
    <property type="protein sequence ID" value="WEK48445.1"/>
    <property type="molecule type" value="Genomic_DNA"/>
</dbReference>
<feature type="binding site" evidence="4">
    <location>
        <begin position="112"/>
        <end position="116"/>
    </location>
    <ligand>
        <name>S-adenosyl-L-methionine</name>
        <dbReference type="ChEBI" id="CHEBI:59789"/>
    </ligand>
</feature>
<dbReference type="Pfam" id="PF17827">
    <property type="entry name" value="PrmC_N"/>
    <property type="match status" value="1"/>
</dbReference>
<dbReference type="Proteomes" id="UP001218362">
    <property type="component" value="Chromosome"/>
</dbReference>
<reference evidence="7" key="1">
    <citation type="submission" date="2023-03" db="EMBL/GenBank/DDBJ databases">
        <title>Andean soil-derived lignocellulolytic bacterial consortium as a source of novel taxa and putative plastic-active enzymes.</title>
        <authorList>
            <person name="Diaz-Garcia L."/>
            <person name="Chuvochina M."/>
            <person name="Feuerriegel G."/>
            <person name="Bunk B."/>
            <person name="Sproer C."/>
            <person name="Streit W.R."/>
            <person name="Rodriguez L.M."/>
            <person name="Overmann J."/>
            <person name="Jimenez D.J."/>
        </authorList>
    </citation>
    <scope>NUCLEOTIDE SEQUENCE</scope>
    <source>
        <strain evidence="7">MAG 26</strain>
    </source>
</reference>
<dbReference type="Gene3D" id="1.10.8.10">
    <property type="entry name" value="DNA helicase RuvA subunit, C-terminal domain"/>
    <property type="match status" value="1"/>
</dbReference>
<dbReference type="InterPro" id="IPR002052">
    <property type="entry name" value="DNA_methylase_N6_adenine_CS"/>
</dbReference>
<dbReference type="CDD" id="cd02440">
    <property type="entry name" value="AdoMet_MTases"/>
    <property type="match status" value="1"/>
</dbReference>
<accession>A0AAJ6BRC3</accession>
<dbReference type="Gene3D" id="3.40.50.150">
    <property type="entry name" value="Vaccinia Virus protein VP39"/>
    <property type="match status" value="1"/>
</dbReference>
<evidence type="ECO:0000259" key="6">
    <source>
        <dbReference type="Pfam" id="PF17827"/>
    </source>
</evidence>
<evidence type="ECO:0000256" key="3">
    <source>
        <dbReference type="ARBA" id="ARBA00022691"/>
    </source>
</evidence>
<protein>
    <recommendedName>
        <fullName evidence="4">Release factor glutamine methyltransferase</fullName>
        <shortName evidence="4">RF MTase</shortName>
        <ecNumber evidence="4">2.1.1.297</ecNumber>
    </recommendedName>
    <alternativeName>
        <fullName evidence="4">N5-glutamine methyltransferase PrmC</fullName>
    </alternativeName>
    <alternativeName>
        <fullName evidence="4">Protein-(glutamine-N5) MTase PrmC</fullName>
    </alternativeName>
    <alternativeName>
        <fullName evidence="4">Protein-glutamine N-methyltransferase PrmC</fullName>
    </alternativeName>
</protein>
<dbReference type="KEGG" id="acob:P0Y56_11670"/>
<dbReference type="GO" id="GO:0032259">
    <property type="term" value="P:methylation"/>
    <property type="evidence" value="ECO:0007669"/>
    <property type="project" value="UniProtKB-KW"/>
</dbReference>
<dbReference type="InterPro" id="IPR019874">
    <property type="entry name" value="RF_methyltr_PrmC"/>
</dbReference>
<dbReference type="PANTHER" id="PTHR18895">
    <property type="entry name" value="HEMK METHYLTRANSFERASE"/>
    <property type="match status" value="1"/>
</dbReference>
<comment type="function">
    <text evidence="4">Methylates the class 1 translation termination release factors RF1/PrfA and RF2/PrfB on the glutamine residue of the universally conserved GGQ motif.</text>
</comment>
<evidence type="ECO:0000256" key="2">
    <source>
        <dbReference type="ARBA" id="ARBA00022679"/>
    </source>
</evidence>
<evidence type="ECO:0000313" key="7">
    <source>
        <dbReference type="EMBL" id="WEK48445.1"/>
    </source>
</evidence>
<dbReference type="InterPro" id="IPR029063">
    <property type="entry name" value="SAM-dependent_MTases_sf"/>
</dbReference>
<keyword evidence="3 4" id="KW-0949">S-adenosyl-L-methionine</keyword>
<dbReference type="NCBIfam" id="TIGR00536">
    <property type="entry name" value="hemK_fam"/>
    <property type="match status" value="1"/>
</dbReference>
<gene>
    <name evidence="4 7" type="primary">prmC</name>
    <name evidence="7" type="ORF">P0Y56_11670</name>
</gene>
<keyword evidence="1 4" id="KW-0489">Methyltransferase</keyword>
<dbReference type="InterPro" id="IPR050320">
    <property type="entry name" value="N5-glutamine_MTase"/>
</dbReference>
<evidence type="ECO:0000256" key="1">
    <source>
        <dbReference type="ARBA" id="ARBA00022603"/>
    </source>
</evidence>
<keyword evidence="2 4" id="KW-0808">Transferase</keyword>
<sequence length="281" mass="29409">MTVAEALRLAAQRLAETSDTARLDAEVLMAHALGVTRSDLLLRHTRDGVPDGFAALVERRAGHEPVAYITETQEFYGREFRVTPEVLIPRADSETIVVAALEASPARVLDCGVGSGTLLLTVLAERPAASGIGIDSSPGALAVAAVNAERLGLAARAEIRAGNWCEAGWSDRLGIFDLILANPPYVEDGADLALSVRAFEPASALFAGPAGLDDYRALIPQFSGLLSPNGIAVVEIGASQADAVRQIAEEAGFSAELRKDLGGRARAIILRLPLGKTPGSP</sequence>
<dbReference type="AlphaFoldDB" id="A0AAJ6BRC3"/>
<evidence type="ECO:0000259" key="5">
    <source>
        <dbReference type="Pfam" id="PF13847"/>
    </source>
</evidence>
<comment type="similarity">
    <text evidence="4">Belongs to the protein N5-glutamine methyltransferase family. PrmC subfamily.</text>
</comment>
<dbReference type="PANTHER" id="PTHR18895:SF74">
    <property type="entry name" value="MTRF1L RELEASE FACTOR GLUTAMINE METHYLTRANSFERASE"/>
    <property type="match status" value="1"/>
</dbReference>
<dbReference type="InterPro" id="IPR040758">
    <property type="entry name" value="PrmC_N"/>
</dbReference>
<dbReference type="HAMAP" id="MF_02126">
    <property type="entry name" value="RF_methyltr_PrmC"/>
    <property type="match status" value="1"/>
</dbReference>
<feature type="binding site" evidence="4">
    <location>
        <position position="135"/>
    </location>
    <ligand>
        <name>S-adenosyl-L-methionine</name>
        <dbReference type="ChEBI" id="CHEBI:59789"/>
    </ligand>
</feature>
<dbReference type="PROSITE" id="PS00092">
    <property type="entry name" value="N6_MTASE"/>
    <property type="match status" value="1"/>
</dbReference>
<feature type="binding site" evidence="4">
    <location>
        <position position="182"/>
    </location>
    <ligand>
        <name>S-adenosyl-L-methionine</name>
        <dbReference type="ChEBI" id="CHEBI:59789"/>
    </ligand>
</feature>
<feature type="domain" description="Methyltransferase" evidence="5">
    <location>
        <begin position="106"/>
        <end position="249"/>
    </location>
</feature>
<feature type="binding site" evidence="4">
    <location>
        <position position="164"/>
    </location>
    <ligand>
        <name>S-adenosyl-L-methionine</name>
        <dbReference type="ChEBI" id="CHEBI:59789"/>
    </ligand>
</feature>
<evidence type="ECO:0000313" key="8">
    <source>
        <dbReference type="Proteomes" id="UP001218362"/>
    </source>
</evidence>
<organism evidence="7 8">
    <name type="scientific">Candidatus Andeanibacterium colombiense</name>
    <dbReference type="NCBI Taxonomy" id="3121345"/>
    <lineage>
        <taxon>Bacteria</taxon>
        <taxon>Pseudomonadati</taxon>
        <taxon>Pseudomonadota</taxon>
        <taxon>Alphaproteobacteria</taxon>
        <taxon>Sphingomonadales</taxon>
        <taxon>Sphingomonadaceae</taxon>
        <taxon>Candidatus Andeanibacterium</taxon>
    </lineage>
</organism>
<feature type="binding site" evidence="4">
    <location>
        <begin position="182"/>
        <end position="185"/>
    </location>
    <ligand>
        <name>substrate</name>
    </ligand>
</feature>
<proteinExistence type="inferred from homology"/>
<evidence type="ECO:0000256" key="4">
    <source>
        <dbReference type="HAMAP-Rule" id="MF_02126"/>
    </source>
</evidence>
<dbReference type="GO" id="GO:0102559">
    <property type="term" value="F:peptide chain release factor N(5)-glutamine methyltransferase activity"/>
    <property type="evidence" value="ECO:0007669"/>
    <property type="project" value="UniProtKB-EC"/>
</dbReference>